<dbReference type="EMBL" id="JAPWTK010000009">
    <property type="protein sequence ID" value="KAJ8960130.1"/>
    <property type="molecule type" value="Genomic_DNA"/>
</dbReference>
<gene>
    <name evidence="3" type="ORF">NQ318_003849</name>
</gene>
<feature type="transmembrane region" description="Helical" evidence="2">
    <location>
        <begin position="29"/>
        <end position="52"/>
    </location>
</feature>
<feature type="region of interest" description="Disordered" evidence="1">
    <location>
        <begin position="251"/>
        <end position="274"/>
    </location>
</feature>
<feature type="transmembrane region" description="Helical" evidence="2">
    <location>
        <begin position="98"/>
        <end position="127"/>
    </location>
</feature>
<name>A0AAV8Z7G8_9CUCU</name>
<comment type="caution">
    <text evidence="3">The sequence shown here is derived from an EMBL/GenBank/DDBJ whole genome shotgun (WGS) entry which is preliminary data.</text>
</comment>
<keyword evidence="4" id="KW-1185">Reference proteome</keyword>
<organism evidence="3 4">
    <name type="scientific">Aromia moschata</name>
    <dbReference type="NCBI Taxonomy" id="1265417"/>
    <lineage>
        <taxon>Eukaryota</taxon>
        <taxon>Metazoa</taxon>
        <taxon>Ecdysozoa</taxon>
        <taxon>Arthropoda</taxon>
        <taxon>Hexapoda</taxon>
        <taxon>Insecta</taxon>
        <taxon>Pterygota</taxon>
        <taxon>Neoptera</taxon>
        <taxon>Endopterygota</taxon>
        <taxon>Coleoptera</taxon>
        <taxon>Polyphaga</taxon>
        <taxon>Cucujiformia</taxon>
        <taxon>Chrysomeloidea</taxon>
        <taxon>Cerambycidae</taxon>
        <taxon>Cerambycinae</taxon>
        <taxon>Callichromatini</taxon>
        <taxon>Aromia</taxon>
    </lineage>
</organism>
<dbReference type="AlphaFoldDB" id="A0AAV8Z7G8"/>
<feature type="transmembrane region" description="Helical" evidence="2">
    <location>
        <begin position="172"/>
        <end position="193"/>
    </location>
</feature>
<evidence type="ECO:0000256" key="2">
    <source>
        <dbReference type="SAM" id="Phobius"/>
    </source>
</evidence>
<evidence type="ECO:0000313" key="3">
    <source>
        <dbReference type="EMBL" id="KAJ8960130.1"/>
    </source>
</evidence>
<keyword evidence="2" id="KW-1133">Transmembrane helix</keyword>
<sequence>MERIFKIKTKTTPDPRVQYPSERRYSASIVLGLSVVFVQLFLYSVLMGTLIVHRLALHETESLANETSPNATRTDDGAANRLHEKIARDLRPGSAGEYYVNVPALVCAGCFVMALGAAFSSATGLLAWKRWYIDHNITLFFLSTTFSALTSAISLLVSTLGALDVERAASPVTLSVATNVVVLSAVGVAWSGLSTNVAYKGMRNGYPDDVVLSKGGRTVEVSTVRKGGKGCGPLPPDIVSHFPASGKLAKYLPRQEDGNLPKAESNREYRGESE</sequence>
<feature type="compositionally biased region" description="Basic and acidic residues" evidence="1">
    <location>
        <begin position="253"/>
        <end position="274"/>
    </location>
</feature>
<reference evidence="3" key="1">
    <citation type="journal article" date="2023" name="Insect Mol. Biol.">
        <title>Genome sequencing provides insights into the evolution of gene families encoding plant cell wall-degrading enzymes in longhorned beetles.</title>
        <authorList>
            <person name="Shin N.R."/>
            <person name="Okamura Y."/>
            <person name="Kirsch R."/>
            <person name="Pauchet Y."/>
        </authorList>
    </citation>
    <scope>NUCLEOTIDE SEQUENCE</scope>
    <source>
        <strain evidence="3">AMC_N1</strain>
    </source>
</reference>
<keyword evidence="2" id="KW-0812">Transmembrane</keyword>
<evidence type="ECO:0008006" key="5">
    <source>
        <dbReference type="Google" id="ProtNLM"/>
    </source>
</evidence>
<keyword evidence="2" id="KW-0472">Membrane</keyword>
<accession>A0AAV8Z7G8</accession>
<proteinExistence type="predicted"/>
<protein>
    <recommendedName>
        <fullName evidence="5">Transmembrane protein</fullName>
    </recommendedName>
</protein>
<evidence type="ECO:0000313" key="4">
    <source>
        <dbReference type="Proteomes" id="UP001162162"/>
    </source>
</evidence>
<evidence type="ECO:0000256" key="1">
    <source>
        <dbReference type="SAM" id="MobiDB-lite"/>
    </source>
</evidence>
<dbReference type="Proteomes" id="UP001162162">
    <property type="component" value="Unassembled WGS sequence"/>
</dbReference>
<feature type="transmembrane region" description="Helical" evidence="2">
    <location>
        <begin position="139"/>
        <end position="160"/>
    </location>
</feature>